<proteinExistence type="predicted"/>
<evidence type="ECO:0000313" key="3">
    <source>
        <dbReference type="EMBL" id="RZS72263.1"/>
    </source>
</evidence>
<dbReference type="InterPro" id="IPR004360">
    <property type="entry name" value="Glyas_Fos-R_dOase_dom"/>
</dbReference>
<evidence type="ECO:0000259" key="1">
    <source>
        <dbReference type="PROSITE" id="PS51186"/>
    </source>
</evidence>
<dbReference type="GO" id="GO:0016747">
    <property type="term" value="F:acyltransferase activity, transferring groups other than amino-acyl groups"/>
    <property type="evidence" value="ECO:0007669"/>
    <property type="project" value="InterPro"/>
</dbReference>
<feature type="domain" description="N-acetyltransferase" evidence="1">
    <location>
        <begin position="131"/>
        <end position="264"/>
    </location>
</feature>
<sequence>MNFHTTVPILYSNDVLKSLEYYTEVLGFDCKWDWGSPPTFGGVSKDGVQIFFCEKEQGNPGTWLSIMLDDVDEYYEKIKAKGAIILTPPESMTWGIREMLVQDHDGHCIRFGHNISHRPGNSCTLPDTVRIVERKPTVEEYKELVAAVGWTETQQNADPELILSAPIFAVVAEELASGKAIGCALLLGDNTSFYYVKDVMVQPSWQSKHIGTEMMNTISRWLNQNAPANALVGLYTGGYLAPFYNQFGFKHAYGMSFRVQNQLP</sequence>
<dbReference type="RefSeq" id="WP_130542698.1">
    <property type="nucleotide sequence ID" value="NZ_CP042431.1"/>
</dbReference>
<reference evidence="3 4" key="1">
    <citation type="submission" date="2019-02" db="EMBL/GenBank/DDBJ databases">
        <title>Genomic Encyclopedia of Type Strains, Phase IV (KMG-IV): sequencing the most valuable type-strain genomes for metagenomic binning, comparative biology and taxonomic classification.</title>
        <authorList>
            <person name="Goeker M."/>
        </authorList>
    </citation>
    <scope>NUCLEOTIDE SEQUENCE [LARGE SCALE GENOMIC DNA]</scope>
    <source>
        <strain evidence="3 4">DSM 18116</strain>
    </source>
</reference>
<evidence type="ECO:0000313" key="4">
    <source>
        <dbReference type="Proteomes" id="UP000293874"/>
    </source>
</evidence>
<dbReference type="InterPro" id="IPR016181">
    <property type="entry name" value="Acyl_CoA_acyltransferase"/>
</dbReference>
<name>A0A4Q7MYG5_9BACT</name>
<dbReference type="OrthoDB" id="9798201at2"/>
<dbReference type="SUPFAM" id="SSF54593">
    <property type="entry name" value="Glyoxalase/Bleomycin resistance protein/Dihydroxybiphenyl dioxygenase"/>
    <property type="match status" value="1"/>
</dbReference>
<dbReference type="CDD" id="cd04301">
    <property type="entry name" value="NAT_SF"/>
    <property type="match status" value="1"/>
</dbReference>
<gene>
    <name evidence="3" type="ORF">EV199_4179</name>
</gene>
<protein>
    <submittedName>
        <fullName evidence="3">Putative glyoxalase superfamily protein PhnB</fullName>
    </submittedName>
</protein>
<dbReference type="Pfam" id="PF13508">
    <property type="entry name" value="Acetyltransf_7"/>
    <property type="match status" value="1"/>
</dbReference>
<dbReference type="InterPro" id="IPR029068">
    <property type="entry name" value="Glyas_Bleomycin-R_OHBP_Dase"/>
</dbReference>
<dbReference type="Proteomes" id="UP000293874">
    <property type="component" value="Unassembled WGS sequence"/>
</dbReference>
<dbReference type="InterPro" id="IPR037523">
    <property type="entry name" value="VOC_core"/>
</dbReference>
<dbReference type="SUPFAM" id="SSF55729">
    <property type="entry name" value="Acyl-CoA N-acyltransferases (Nat)"/>
    <property type="match status" value="1"/>
</dbReference>
<keyword evidence="4" id="KW-1185">Reference proteome</keyword>
<dbReference type="Pfam" id="PF00903">
    <property type="entry name" value="Glyoxalase"/>
    <property type="match status" value="1"/>
</dbReference>
<dbReference type="InterPro" id="IPR000182">
    <property type="entry name" value="GNAT_dom"/>
</dbReference>
<accession>A0A4Q7MYG5</accession>
<dbReference type="PROSITE" id="PS51186">
    <property type="entry name" value="GNAT"/>
    <property type="match status" value="1"/>
</dbReference>
<dbReference type="Gene3D" id="3.40.630.30">
    <property type="match status" value="1"/>
</dbReference>
<dbReference type="AlphaFoldDB" id="A0A4Q7MYG5"/>
<dbReference type="PROSITE" id="PS51819">
    <property type="entry name" value="VOC"/>
    <property type="match status" value="1"/>
</dbReference>
<dbReference type="EMBL" id="SGXA01000002">
    <property type="protein sequence ID" value="RZS72263.1"/>
    <property type="molecule type" value="Genomic_DNA"/>
</dbReference>
<evidence type="ECO:0000259" key="2">
    <source>
        <dbReference type="PROSITE" id="PS51819"/>
    </source>
</evidence>
<comment type="caution">
    <text evidence="3">The sequence shown here is derived from an EMBL/GenBank/DDBJ whole genome shotgun (WGS) entry which is preliminary data.</text>
</comment>
<feature type="domain" description="VOC" evidence="2">
    <location>
        <begin position="2"/>
        <end position="114"/>
    </location>
</feature>
<organism evidence="3 4">
    <name type="scientific">Pseudobacter ginsenosidimutans</name>
    <dbReference type="NCBI Taxonomy" id="661488"/>
    <lineage>
        <taxon>Bacteria</taxon>
        <taxon>Pseudomonadati</taxon>
        <taxon>Bacteroidota</taxon>
        <taxon>Chitinophagia</taxon>
        <taxon>Chitinophagales</taxon>
        <taxon>Chitinophagaceae</taxon>
        <taxon>Pseudobacter</taxon>
    </lineage>
</organism>
<dbReference type="Gene3D" id="3.10.180.10">
    <property type="entry name" value="2,3-Dihydroxybiphenyl 1,2-Dioxygenase, domain 1"/>
    <property type="match status" value="1"/>
</dbReference>